<organism evidence="3">
    <name type="scientific">Octopus bimaculoides</name>
    <name type="common">California two-spotted octopus</name>
    <dbReference type="NCBI Taxonomy" id="37653"/>
    <lineage>
        <taxon>Eukaryota</taxon>
        <taxon>Metazoa</taxon>
        <taxon>Spiralia</taxon>
        <taxon>Lophotrochozoa</taxon>
        <taxon>Mollusca</taxon>
        <taxon>Cephalopoda</taxon>
        <taxon>Coleoidea</taxon>
        <taxon>Octopodiformes</taxon>
        <taxon>Octopoda</taxon>
        <taxon>Incirrata</taxon>
        <taxon>Octopodidae</taxon>
        <taxon>Octopus</taxon>
    </lineage>
</organism>
<proteinExistence type="inferred from homology"/>
<dbReference type="EMBL" id="KQ425955">
    <property type="protein sequence ID" value="KOF68805.1"/>
    <property type="molecule type" value="Genomic_DNA"/>
</dbReference>
<dbReference type="InterPro" id="IPR004263">
    <property type="entry name" value="Exostosin"/>
</dbReference>
<dbReference type="GO" id="GO:0008375">
    <property type="term" value="F:acetylglucosaminyltransferase activity"/>
    <property type="evidence" value="ECO:0007669"/>
    <property type="project" value="TreeGrafter"/>
</dbReference>
<evidence type="ECO:0000313" key="3">
    <source>
        <dbReference type="EMBL" id="KOF68805.1"/>
    </source>
</evidence>
<dbReference type="InterPro" id="IPR040911">
    <property type="entry name" value="Exostosin_GT47"/>
</dbReference>
<dbReference type="STRING" id="37653.A0A0L8FWP6"/>
<comment type="similarity">
    <text evidence="1">Belongs to the glycosyltransferase 47 family.</text>
</comment>
<feature type="non-terminal residue" evidence="3">
    <location>
        <position position="1"/>
    </location>
</feature>
<protein>
    <recommendedName>
        <fullName evidence="2">Exostosin GT47 domain-containing protein</fullName>
    </recommendedName>
</protein>
<accession>A0A0L8FWP6</accession>
<feature type="non-terminal residue" evidence="3">
    <location>
        <position position="122"/>
    </location>
</feature>
<gene>
    <name evidence="3" type="ORF">OCBIM_22006495mg</name>
</gene>
<sequence>AFSVSVYQIHSQGFGRPKAIVEDTCPRYHTVGPNPEPCGWYLEALQAACVPVLLSNGWILPFSEVIDWNKSVIWGDERLLLQVPSIVRSIPEEQILSLQQQTQFLWQTYFSNLDKIVTTVLE</sequence>
<dbReference type="Pfam" id="PF03016">
    <property type="entry name" value="Exostosin_GT47"/>
    <property type="match status" value="1"/>
</dbReference>
<feature type="domain" description="Exostosin GT47" evidence="2">
    <location>
        <begin position="42"/>
        <end position="90"/>
    </location>
</feature>
<dbReference type="GO" id="GO:0005794">
    <property type="term" value="C:Golgi apparatus"/>
    <property type="evidence" value="ECO:0007669"/>
    <property type="project" value="TreeGrafter"/>
</dbReference>
<name>A0A0L8FWP6_OCTBM</name>
<dbReference type="AlphaFoldDB" id="A0A0L8FWP6"/>
<dbReference type="GO" id="GO:0015020">
    <property type="term" value="F:glucuronosyltransferase activity"/>
    <property type="evidence" value="ECO:0007669"/>
    <property type="project" value="TreeGrafter"/>
</dbReference>
<dbReference type="GO" id="GO:0015012">
    <property type="term" value="P:heparan sulfate proteoglycan biosynthetic process"/>
    <property type="evidence" value="ECO:0007669"/>
    <property type="project" value="UniProtKB-ARBA"/>
</dbReference>
<reference evidence="3" key="1">
    <citation type="submission" date="2015-07" db="EMBL/GenBank/DDBJ databases">
        <title>MeaNS - Measles Nucleotide Surveillance Program.</title>
        <authorList>
            <person name="Tran T."/>
            <person name="Druce J."/>
        </authorList>
    </citation>
    <scope>NUCLEOTIDE SEQUENCE</scope>
    <source>
        <strain evidence="3">UCB-OBI-ISO-001</strain>
        <tissue evidence="3">Gonad</tissue>
    </source>
</reference>
<evidence type="ECO:0000259" key="2">
    <source>
        <dbReference type="Pfam" id="PF03016"/>
    </source>
</evidence>
<dbReference type="PANTHER" id="PTHR11062">
    <property type="entry name" value="EXOSTOSIN HEPARAN SULFATE GLYCOSYLTRANSFERASE -RELATED"/>
    <property type="match status" value="1"/>
</dbReference>
<evidence type="ECO:0000256" key="1">
    <source>
        <dbReference type="ARBA" id="ARBA00010271"/>
    </source>
</evidence>
<dbReference type="PANTHER" id="PTHR11062:SF129">
    <property type="entry name" value="EXOSTOSIN-1"/>
    <property type="match status" value="1"/>
</dbReference>